<dbReference type="InterPro" id="IPR006463">
    <property type="entry name" value="MiaB_methiolase"/>
</dbReference>
<dbReference type="InterPro" id="IPR006638">
    <property type="entry name" value="Elp3/MiaA/NifB-like_rSAM"/>
</dbReference>
<feature type="binding site" evidence="13">
    <location>
        <position position="199"/>
    </location>
    <ligand>
        <name>[4Fe-4S] cluster</name>
        <dbReference type="ChEBI" id="CHEBI:49883"/>
        <label>2</label>
        <note>4Fe-4S-S-AdoMet</note>
    </ligand>
</feature>
<dbReference type="Proteomes" id="UP000238701">
    <property type="component" value="Unassembled WGS sequence"/>
</dbReference>
<feature type="domain" description="Radical SAM core" evidence="16">
    <location>
        <begin position="185"/>
        <end position="418"/>
    </location>
</feature>
<dbReference type="GO" id="GO:0051539">
    <property type="term" value="F:4 iron, 4 sulfur cluster binding"/>
    <property type="evidence" value="ECO:0007669"/>
    <property type="project" value="UniProtKB-UniRule"/>
</dbReference>
<dbReference type="PANTHER" id="PTHR43020:SF2">
    <property type="entry name" value="MITOCHONDRIAL TRNA METHYLTHIOTRANSFERASE CDK5RAP1"/>
    <property type="match status" value="1"/>
</dbReference>
<comment type="similarity">
    <text evidence="13">Belongs to the methylthiotransferase family. MiaB subfamily.</text>
</comment>
<comment type="subcellular location">
    <subcellularLocation>
        <location evidence="13">Cytoplasm</location>
    </subcellularLocation>
</comment>
<dbReference type="GO" id="GO:0005829">
    <property type="term" value="C:cytosol"/>
    <property type="evidence" value="ECO:0007669"/>
    <property type="project" value="TreeGrafter"/>
</dbReference>
<evidence type="ECO:0000256" key="13">
    <source>
        <dbReference type="HAMAP-Rule" id="MF_01864"/>
    </source>
</evidence>
<dbReference type="FunFam" id="3.40.50.12160:FF:000003">
    <property type="entry name" value="CDK5 regulatory subunit-associated protein 1"/>
    <property type="match status" value="1"/>
</dbReference>
<keyword evidence="3 13" id="KW-0963">Cytoplasm</keyword>
<feature type="domain" description="TRAM" evidence="14">
    <location>
        <begin position="421"/>
        <end position="486"/>
    </location>
</feature>
<keyword evidence="6 13" id="KW-0479">Metal-binding</keyword>
<feature type="binding site" evidence="13">
    <location>
        <position position="203"/>
    </location>
    <ligand>
        <name>[4Fe-4S] cluster</name>
        <dbReference type="ChEBI" id="CHEBI:49883"/>
        <label>2</label>
        <note>4Fe-4S-S-AdoMet</note>
    </ligand>
</feature>
<dbReference type="PROSITE" id="PS51449">
    <property type="entry name" value="MTTASE_N"/>
    <property type="match status" value="1"/>
</dbReference>
<dbReference type="InterPro" id="IPR007197">
    <property type="entry name" value="rSAM"/>
</dbReference>
<dbReference type="InterPro" id="IPR002792">
    <property type="entry name" value="TRAM_dom"/>
</dbReference>
<keyword evidence="2 13" id="KW-0004">4Fe-4S</keyword>
<dbReference type="EMBL" id="OMOD01000129">
    <property type="protein sequence ID" value="SPF41431.1"/>
    <property type="molecule type" value="Genomic_DNA"/>
</dbReference>
<dbReference type="GO" id="GO:0035597">
    <property type="term" value="F:tRNA-2-methylthio-N(6)-dimethylallyladenosine(37) synthase activity"/>
    <property type="evidence" value="ECO:0007669"/>
    <property type="project" value="UniProtKB-EC"/>
</dbReference>
<evidence type="ECO:0000259" key="16">
    <source>
        <dbReference type="PROSITE" id="PS51918"/>
    </source>
</evidence>
<dbReference type="SFLD" id="SFLDG01061">
    <property type="entry name" value="methylthiotransferase"/>
    <property type="match status" value="1"/>
</dbReference>
<dbReference type="SFLD" id="SFLDG01082">
    <property type="entry name" value="B12-binding_domain_containing"/>
    <property type="match status" value="1"/>
</dbReference>
<proteinExistence type="inferred from homology"/>
<evidence type="ECO:0000256" key="5">
    <source>
        <dbReference type="ARBA" id="ARBA00022691"/>
    </source>
</evidence>
<evidence type="ECO:0000313" key="17">
    <source>
        <dbReference type="EMBL" id="SPF41431.1"/>
    </source>
</evidence>
<accession>A0A2U3KP30</accession>
<dbReference type="SFLD" id="SFLDS00029">
    <property type="entry name" value="Radical_SAM"/>
    <property type="match status" value="1"/>
</dbReference>
<feature type="binding site" evidence="13">
    <location>
        <position position="20"/>
    </location>
    <ligand>
        <name>[4Fe-4S] cluster</name>
        <dbReference type="ChEBI" id="CHEBI:49883"/>
        <label>1</label>
    </ligand>
</feature>
<dbReference type="FunFam" id="3.80.30.20:FF:000001">
    <property type="entry name" value="tRNA-2-methylthio-N(6)-dimethylallyladenosine synthase 2"/>
    <property type="match status" value="1"/>
</dbReference>
<comment type="cofactor">
    <cofactor evidence="13">
        <name>[4Fe-4S] cluster</name>
        <dbReference type="ChEBI" id="CHEBI:49883"/>
    </cofactor>
    <text evidence="13">Binds 2 [4Fe-4S] clusters. One cluster is coordinated with 3 cysteines and an exchangeable S-adenosyl-L-methionine.</text>
</comment>
<feature type="binding site" evidence="13">
    <location>
        <position position="88"/>
    </location>
    <ligand>
        <name>[4Fe-4S] cluster</name>
        <dbReference type="ChEBI" id="CHEBI:49883"/>
        <label>1</label>
    </ligand>
</feature>
<keyword evidence="8 13" id="KW-0411">Iron-sulfur</keyword>
<dbReference type="SFLD" id="SFLDF00273">
    <property type="entry name" value="(dimethylallyl)adenosine_tRNA"/>
    <property type="match status" value="1"/>
</dbReference>
<feature type="binding site" evidence="13">
    <location>
        <position position="56"/>
    </location>
    <ligand>
        <name>[4Fe-4S] cluster</name>
        <dbReference type="ChEBI" id="CHEBI:49883"/>
        <label>1</label>
    </ligand>
</feature>
<dbReference type="InterPro" id="IPR020612">
    <property type="entry name" value="Methylthiotransferase_CS"/>
</dbReference>
<evidence type="ECO:0000256" key="7">
    <source>
        <dbReference type="ARBA" id="ARBA00023004"/>
    </source>
</evidence>
<dbReference type="OrthoDB" id="9805215at2"/>
<organism evidence="17 18">
    <name type="scientific">Candidatus Sulfotelmatobacter kueseliae</name>
    <dbReference type="NCBI Taxonomy" id="2042962"/>
    <lineage>
        <taxon>Bacteria</taxon>
        <taxon>Pseudomonadati</taxon>
        <taxon>Acidobacteriota</taxon>
        <taxon>Terriglobia</taxon>
        <taxon>Terriglobales</taxon>
        <taxon>Candidatus Korobacteraceae</taxon>
        <taxon>Candidatus Sulfotelmatobacter</taxon>
    </lineage>
</organism>
<dbReference type="Pfam" id="PF01938">
    <property type="entry name" value="TRAM"/>
    <property type="match status" value="1"/>
</dbReference>
<evidence type="ECO:0000256" key="12">
    <source>
        <dbReference type="ARBA" id="ARBA00081141"/>
    </source>
</evidence>
<keyword evidence="4 13" id="KW-0808">Transferase</keyword>
<dbReference type="InterPro" id="IPR058240">
    <property type="entry name" value="rSAM_sf"/>
</dbReference>
<evidence type="ECO:0000256" key="6">
    <source>
        <dbReference type="ARBA" id="ARBA00022723"/>
    </source>
</evidence>
<dbReference type="EC" id="2.8.4.3" evidence="9 13"/>
<evidence type="ECO:0000259" key="14">
    <source>
        <dbReference type="PROSITE" id="PS50926"/>
    </source>
</evidence>
<dbReference type="NCBIfam" id="TIGR00089">
    <property type="entry name" value="MiaB/RimO family radical SAM methylthiotransferase"/>
    <property type="match status" value="1"/>
</dbReference>
<comment type="catalytic activity">
    <reaction evidence="13">
        <text>N(6)-dimethylallyladenosine(37) in tRNA + (sulfur carrier)-SH + AH2 + 2 S-adenosyl-L-methionine = 2-methylsulfanyl-N(6)-dimethylallyladenosine(37) in tRNA + (sulfur carrier)-H + 5'-deoxyadenosine + L-methionine + A + S-adenosyl-L-homocysteine + 2 H(+)</text>
        <dbReference type="Rhea" id="RHEA:37067"/>
        <dbReference type="Rhea" id="RHEA-COMP:10375"/>
        <dbReference type="Rhea" id="RHEA-COMP:10376"/>
        <dbReference type="Rhea" id="RHEA-COMP:14737"/>
        <dbReference type="Rhea" id="RHEA-COMP:14739"/>
        <dbReference type="ChEBI" id="CHEBI:13193"/>
        <dbReference type="ChEBI" id="CHEBI:15378"/>
        <dbReference type="ChEBI" id="CHEBI:17319"/>
        <dbReference type="ChEBI" id="CHEBI:17499"/>
        <dbReference type="ChEBI" id="CHEBI:29917"/>
        <dbReference type="ChEBI" id="CHEBI:57844"/>
        <dbReference type="ChEBI" id="CHEBI:57856"/>
        <dbReference type="ChEBI" id="CHEBI:59789"/>
        <dbReference type="ChEBI" id="CHEBI:64428"/>
        <dbReference type="ChEBI" id="CHEBI:74415"/>
        <dbReference type="ChEBI" id="CHEBI:74417"/>
        <dbReference type="EC" id="2.8.4.3"/>
    </reaction>
</comment>
<feature type="binding site" evidence="13">
    <location>
        <position position="206"/>
    </location>
    <ligand>
        <name>[4Fe-4S] cluster</name>
        <dbReference type="ChEBI" id="CHEBI:49883"/>
        <label>2</label>
        <note>4Fe-4S-S-AdoMet</note>
    </ligand>
</feature>
<evidence type="ECO:0000256" key="4">
    <source>
        <dbReference type="ARBA" id="ARBA00022679"/>
    </source>
</evidence>
<evidence type="ECO:0000256" key="1">
    <source>
        <dbReference type="ARBA" id="ARBA00003234"/>
    </source>
</evidence>
<reference evidence="18" key="1">
    <citation type="submission" date="2018-02" db="EMBL/GenBank/DDBJ databases">
        <authorList>
            <person name="Hausmann B."/>
        </authorList>
    </citation>
    <scope>NUCLEOTIDE SEQUENCE [LARGE SCALE GENOMIC DNA]</scope>
    <source>
        <strain evidence="18">Peat soil MAG SbA1</strain>
    </source>
</reference>
<gene>
    <name evidence="13 17" type="primary">miaB</name>
    <name evidence="17" type="ORF">SBA1_360026</name>
</gene>
<dbReference type="GO" id="GO:0046872">
    <property type="term" value="F:metal ion binding"/>
    <property type="evidence" value="ECO:0007669"/>
    <property type="project" value="UniProtKB-KW"/>
</dbReference>
<evidence type="ECO:0000256" key="8">
    <source>
        <dbReference type="ARBA" id="ARBA00023014"/>
    </source>
</evidence>
<evidence type="ECO:0000259" key="15">
    <source>
        <dbReference type="PROSITE" id="PS51449"/>
    </source>
</evidence>
<dbReference type="Pfam" id="PF04055">
    <property type="entry name" value="Radical_SAM"/>
    <property type="match status" value="1"/>
</dbReference>
<dbReference type="AlphaFoldDB" id="A0A2U3KP30"/>
<evidence type="ECO:0000313" key="18">
    <source>
        <dbReference type="Proteomes" id="UP000238701"/>
    </source>
</evidence>
<dbReference type="PROSITE" id="PS51918">
    <property type="entry name" value="RADICAL_SAM"/>
    <property type="match status" value="1"/>
</dbReference>
<name>A0A2U3KP30_9BACT</name>
<dbReference type="CDD" id="cd01335">
    <property type="entry name" value="Radical_SAM"/>
    <property type="match status" value="1"/>
</dbReference>
<evidence type="ECO:0000256" key="2">
    <source>
        <dbReference type="ARBA" id="ARBA00022485"/>
    </source>
</evidence>
<dbReference type="Gene3D" id="3.80.30.20">
    <property type="entry name" value="tm_1862 like domain"/>
    <property type="match status" value="1"/>
</dbReference>
<sequence>MSGVAQNGARKTFYLETFGCQMNVHDSEKVVGTLLQQGYRQVETVEQADLILYNTCSIRDKAEQKVFHRLADYKKLQAEGKRFGVLGCVAQQEGEKIFERAPHVSLVCGSASYRKLPQMLAQLEASELSEQSFTHVSQSRGDVGHATIATPRGSRLGTRDSQLIRITGLDDRQTDQCFETEFTARNNPHRGYITIIEGCDKFCAYCVVPFTRGKERSRTSDSVLAEARQMADLGYTEIQLLGQNVNSYKDPAGKPASKKSFAELLAAVGEVPGIKRVRFTTSHPRDFGRDIVAAIDAVPTLCDHVHLPVQSGSTRVLHAMQRLYTRDQYLERIAWMRSARREIAITTDVIVGFPGETEAEFEETLTLLDEVGFDAIFSFKYSPRPNTPALRLEDAIPDAEKARRLEVLMTRQKEIQITKHNRLLGSPVEVMVEAYNQPRGQWVGRTSQNKIVNFTASASTGPNVGAYAQVVVTACFPNSLAGELMV</sequence>
<dbReference type="InterPro" id="IPR013848">
    <property type="entry name" value="Methylthiotransferase_N"/>
</dbReference>
<dbReference type="PROSITE" id="PS01278">
    <property type="entry name" value="MTTASE_RADICAL"/>
    <property type="match status" value="1"/>
</dbReference>
<dbReference type="SMART" id="SM00729">
    <property type="entry name" value="Elp3"/>
    <property type="match status" value="1"/>
</dbReference>
<dbReference type="PROSITE" id="PS50926">
    <property type="entry name" value="TRAM"/>
    <property type="match status" value="1"/>
</dbReference>
<feature type="domain" description="MTTase N-terminal" evidence="15">
    <location>
        <begin position="11"/>
        <end position="125"/>
    </location>
</feature>
<keyword evidence="5 13" id="KW-0949">S-adenosyl-L-methionine</keyword>
<evidence type="ECO:0000256" key="3">
    <source>
        <dbReference type="ARBA" id="ARBA00022490"/>
    </source>
</evidence>
<dbReference type="SUPFAM" id="SSF102114">
    <property type="entry name" value="Radical SAM enzymes"/>
    <property type="match status" value="1"/>
</dbReference>
<dbReference type="InterPro" id="IPR038135">
    <property type="entry name" value="Methylthiotransferase_N_sf"/>
</dbReference>
<keyword evidence="13" id="KW-0819">tRNA processing</keyword>
<evidence type="ECO:0000256" key="9">
    <source>
        <dbReference type="ARBA" id="ARBA00033765"/>
    </source>
</evidence>
<dbReference type="InterPro" id="IPR005839">
    <property type="entry name" value="Methylthiotransferase"/>
</dbReference>
<keyword evidence="7 13" id="KW-0408">Iron</keyword>
<comment type="function">
    <text evidence="1 13">Catalyzes the methylthiolation of N6-(dimethylallyl)adenosine (i(6)A), leading to the formation of 2-methylthio-N6-(dimethylallyl)adenosine (ms(2)i(6)A) at position 37 in tRNAs that read codons beginning with uridine.</text>
</comment>
<dbReference type="Pfam" id="PF00919">
    <property type="entry name" value="UPF0004"/>
    <property type="match status" value="1"/>
</dbReference>
<protein>
    <recommendedName>
        <fullName evidence="10 13">tRNA-2-methylthio-N(6)-dimethylallyladenosine synthase</fullName>
        <ecNumber evidence="9 13">2.8.4.3</ecNumber>
    </recommendedName>
    <alternativeName>
        <fullName evidence="12 13">(Dimethylallyl)adenosine tRNA methylthiotransferase MiaB</fullName>
    </alternativeName>
    <alternativeName>
        <fullName evidence="11 13">tRNA-i(6)A37 methylthiotransferase</fullName>
    </alternativeName>
</protein>
<evidence type="ECO:0000256" key="10">
    <source>
        <dbReference type="ARBA" id="ARBA00068570"/>
    </source>
</evidence>
<dbReference type="HAMAP" id="MF_01864">
    <property type="entry name" value="tRNA_metthiotr_MiaB"/>
    <property type="match status" value="1"/>
</dbReference>
<dbReference type="Gene3D" id="3.40.50.12160">
    <property type="entry name" value="Methylthiotransferase, N-terminal domain"/>
    <property type="match status" value="1"/>
</dbReference>
<dbReference type="InterPro" id="IPR023404">
    <property type="entry name" value="rSAM_horseshoe"/>
</dbReference>
<evidence type="ECO:0000256" key="11">
    <source>
        <dbReference type="ARBA" id="ARBA00080698"/>
    </source>
</evidence>
<comment type="subunit">
    <text evidence="13">Monomer.</text>
</comment>
<dbReference type="PANTHER" id="PTHR43020">
    <property type="entry name" value="CDK5 REGULATORY SUBUNIT-ASSOCIATED PROTEIN 1"/>
    <property type="match status" value="1"/>
</dbReference>